<dbReference type="Proteomes" id="UP000199012">
    <property type="component" value="Unassembled WGS sequence"/>
</dbReference>
<sequence>MPDEPTTPLPAPVRRSRFLPVPVADAWELLADGRHHDRLIPLTVVTGDEPGLGGQIRAVSGPGASRGWGLVDTMRIDAWDPPTDGSGGRASFTKLGPILLGTADIEVVPAATIDGQERCRATWTEQVWLAGPLPPAVTGPLLRPALDAMLRFALARAETWLVGHRGLPRGR</sequence>
<keyword evidence="2" id="KW-1185">Reference proteome</keyword>
<dbReference type="RefSeq" id="WP_090034735.1">
    <property type="nucleotide sequence ID" value="NZ_BONM01000033.1"/>
</dbReference>
<dbReference type="InterPro" id="IPR019587">
    <property type="entry name" value="Polyketide_cyclase/dehydratase"/>
</dbReference>
<dbReference type="AlphaFoldDB" id="A0A1I1AP81"/>
<gene>
    <name evidence="1" type="ORF">SAMN05421867_12031</name>
</gene>
<dbReference type="Pfam" id="PF10604">
    <property type="entry name" value="Polyketide_cyc2"/>
    <property type="match status" value="1"/>
</dbReference>
<proteinExistence type="predicted"/>
<evidence type="ECO:0000313" key="1">
    <source>
        <dbReference type="EMBL" id="SFB39216.1"/>
    </source>
</evidence>
<dbReference type="EMBL" id="FOKA01000020">
    <property type="protein sequence ID" value="SFB39216.1"/>
    <property type="molecule type" value="Genomic_DNA"/>
</dbReference>
<dbReference type="SUPFAM" id="SSF55961">
    <property type="entry name" value="Bet v1-like"/>
    <property type="match status" value="1"/>
</dbReference>
<dbReference type="STRING" id="988821.SAMN05421867_12031"/>
<accession>A0A1I1AP81</accession>
<evidence type="ECO:0000313" key="2">
    <source>
        <dbReference type="Proteomes" id="UP000199012"/>
    </source>
</evidence>
<name>A0A1I1AP81_9CELL</name>
<dbReference type="OrthoDB" id="4823586at2"/>
<organism evidence="1 2">
    <name type="scientific">Cellulomonas marina</name>
    <dbReference type="NCBI Taxonomy" id="988821"/>
    <lineage>
        <taxon>Bacteria</taxon>
        <taxon>Bacillati</taxon>
        <taxon>Actinomycetota</taxon>
        <taxon>Actinomycetes</taxon>
        <taxon>Micrococcales</taxon>
        <taxon>Cellulomonadaceae</taxon>
        <taxon>Cellulomonas</taxon>
    </lineage>
</organism>
<reference evidence="1 2" key="1">
    <citation type="submission" date="2016-10" db="EMBL/GenBank/DDBJ databases">
        <authorList>
            <person name="de Groot N.N."/>
        </authorList>
    </citation>
    <scope>NUCLEOTIDE SEQUENCE [LARGE SCALE GENOMIC DNA]</scope>
    <source>
        <strain evidence="1 2">CGMCC 4.6945</strain>
    </source>
</reference>
<protein>
    <submittedName>
        <fullName evidence="1">Polyketide cyclase / dehydrase and lipid transport</fullName>
    </submittedName>
</protein>